<feature type="transmembrane region" description="Helical" evidence="9">
    <location>
        <begin position="118"/>
        <end position="136"/>
    </location>
</feature>
<dbReference type="AlphaFoldDB" id="A0A099KY02"/>
<dbReference type="GO" id="GO:0042371">
    <property type="term" value="P:vitamin K biosynthetic process"/>
    <property type="evidence" value="ECO:0007669"/>
    <property type="project" value="TreeGrafter"/>
</dbReference>
<feature type="transmembrane region" description="Helical" evidence="9">
    <location>
        <begin position="218"/>
        <end position="236"/>
    </location>
</feature>
<proteinExistence type="predicted"/>
<dbReference type="GO" id="GO:0004659">
    <property type="term" value="F:prenyltransferase activity"/>
    <property type="evidence" value="ECO:0007669"/>
    <property type="project" value="InterPro"/>
</dbReference>
<evidence type="ECO:0000313" key="11">
    <source>
        <dbReference type="Proteomes" id="UP000029843"/>
    </source>
</evidence>
<comment type="subcellular location">
    <subcellularLocation>
        <location evidence="1">Membrane</location>
        <topology evidence="1">Multi-pass membrane protein</topology>
    </subcellularLocation>
</comment>
<dbReference type="InterPro" id="IPR000537">
    <property type="entry name" value="UbiA_prenyltransferase"/>
</dbReference>
<evidence type="ECO:0000256" key="1">
    <source>
        <dbReference type="ARBA" id="ARBA00004141"/>
    </source>
</evidence>
<dbReference type="InterPro" id="IPR026046">
    <property type="entry name" value="UBIAD1"/>
</dbReference>
<comment type="caution">
    <text evidence="10">The sequence shown here is derived from an EMBL/GenBank/DDBJ whole genome shotgun (WGS) entry which is preliminary data.</text>
</comment>
<dbReference type="PIRSF" id="PIRSF005355">
    <property type="entry name" value="UBIAD1"/>
    <property type="match status" value="1"/>
</dbReference>
<dbReference type="InterPro" id="IPR044878">
    <property type="entry name" value="UbiA_sf"/>
</dbReference>
<dbReference type="PANTHER" id="PTHR13929">
    <property type="entry name" value="1,4-DIHYDROXY-2-NAPHTHOATE OCTAPRENYLTRANSFERASE"/>
    <property type="match status" value="1"/>
</dbReference>
<accession>A0A099KY02</accession>
<dbReference type="Gene3D" id="1.20.120.1780">
    <property type="entry name" value="UbiA prenyltransferase"/>
    <property type="match status" value="1"/>
</dbReference>
<dbReference type="Pfam" id="PF01040">
    <property type="entry name" value="UbiA"/>
    <property type="match status" value="1"/>
</dbReference>
<feature type="transmembrane region" description="Helical" evidence="9">
    <location>
        <begin position="92"/>
        <end position="112"/>
    </location>
</feature>
<protein>
    <submittedName>
        <fullName evidence="10">UbiA prenyltransferase</fullName>
    </submittedName>
</protein>
<gene>
    <name evidence="10" type="ORF">ND2E_1268</name>
</gene>
<dbReference type="UniPathway" id="UPA00079"/>
<sequence length="295" mass="32150" precursor="true">MINTVLKTMRPSFLVLTLACVFLGLSTSIATGASIDKIVFFLIFIGAISAHISVNTLNEYHDFKSGLDFKTIKTPFSGGSGALPNNPKAAKLVLLLGLLTLFITIAIGIYFINTIGMTILPIGLVGLVIIVTYTQWLNRLPRLCLISPGLGFGLLMVIGTHIVLTLDYSLLVWLVSLIPFFLINNLLLLNQYPDMQADASVGRNTFPLAFGIKRSNQVYGLFMLLTYLLILLYVFTGILPTIGYIALLPMPLSIFAWRGAIRHKENIGKYPPHLAANVAATIVTPFLLGLAILIG</sequence>
<dbReference type="PATRIC" id="fig|28229.4.peg.261"/>
<keyword evidence="5 10" id="KW-0808">Transferase</keyword>
<reference evidence="10 11" key="1">
    <citation type="submission" date="2014-08" db="EMBL/GenBank/DDBJ databases">
        <title>Genomic and Phenotypic Diversity of Colwellia psychrerythraea strains from Disparate Marine Basins.</title>
        <authorList>
            <person name="Techtmann S.M."/>
            <person name="Stelling S.C."/>
            <person name="Utturkar S.M."/>
            <person name="Alshibli N."/>
            <person name="Harris A."/>
            <person name="Brown S.D."/>
            <person name="Hazen T.C."/>
        </authorList>
    </citation>
    <scope>NUCLEOTIDE SEQUENCE [LARGE SCALE GENOMIC DNA]</scope>
    <source>
        <strain evidence="10 11">ND2E</strain>
    </source>
</reference>
<dbReference type="Gene3D" id="1.10.357.140">
    <property type="entry name" value="UbiA prenyltransferase"/>
    <property type="match status" value="1"/>
</dbReference>
<dbReference type="GO" id="GO:0016020">
    <property type="term" value="C:membrane"/>
    <property type="evidence" value="ECO:0007669"/>
    <property type="project" value="UniProtKB-SubCell"/>
</dbReference>
<evidence type="ECO:0000256" key="4">
    <source>
        <dbReference type="ARBA" id="ARBA00022475"/>
    </source>
</evidence>
<organism evidence="10 11">
    <name type="scientific">Colwellia psychrerythraea</name>
    <name type="common">Vibrio psychroerythus</name>
    <dbReference type="NCBI Taxonomy" id="28229"/>
    <lineage>
        <taxon>Bacteria</taxon>
        <taxon>Pseudomonadati</taxon>
        <taxon>Pseudomonadota</taxon>
        <taxon>Gammaproteobacteria</taxon>
        <taxon>Alteromonadales</taxon>
        <taxon>Colwelliaceae</taxon>
        <taxon>Colwellia</taxon>
    </lineage>
</organism>
<evidence type="ECO:0000256" key="7">
    <source>
        <dbReference type="ARBA" id="ARBA00022989"/>
    </source>
</evidence>
<evidence type="ECO:0000256" key="2">
    <source>
        <dbReference type="ARBA" id="ARBA00004863"/>
    </source>
</evidence>
<dbReference type="Proteomes" id="UP000029843">
    <property type="component" value="Unassembled WGS sequence"/>
</dbReference>
<dbReference type="RefSeq" id="WP_033092040.1">
    <property type="nucleotide sequence ID" value="NZ_JQED01000003.1"/>
</dbReference>
<evidence type="ECO:0000256" key="5">
    <source>
        <dbReference type="ARBA" id="ARBA00022679"/>
    </source>
</evidence>
<comment type="pathway">
    <text evidence="2">Quinol/quinone metabolism; menaquinone biosynthesis.</text>
</comment>
<evidence type="ECO:0000256" key="8">
    <source>
        <dbReference type="ARBA" id="ARBA00023136"/>
    </source>
</evidence>
<evidence type="ECO:0000256" key="6">
    <source>
        <dbReference type="ARBA" id="ARBA00022692"/>
    </source>
</evidence>
<dbReference type="GO" id="GO:0009234">
    <property type="term" value="P:menaquinone biosynthetic process"/>
    <property type="evidence" value="ECO:0007669"/>
    <property type="project" value="UniProtKB-UniPathway"/>
</dbReference>
<feature type="transmembrane region" description="Helical" evidence="9">
    <location>
        <begin position="143"/>
        <end position="164"/>
    </location>
</feature>
<keyword evidence="7 9" id="KW-1133">Transmembrane helix</keyword>
<feature type="transmembrane region" description="Helical" evidence="9">
    <location>
        <begin position="170"/>
        <end position="189"/>
    </location>
</feature>
<keyword evidence="3" id="KW-0474">Menaquinone biosynthesis</keyword>
<feature type="transmembrane region" description="Helical" evidence="9">
    <location>
        <begin position="38"/>
        <end position="57"/>
    </location>
</feature>
<name>A0A099KY02_COLPS</name>
<evidence type="ECO:0000313" key="10">
    <source>
        <dbReference type="EMBL" id="KGJ95486.1"/>
    </source>
</evidence>
<keyword evidence="8 9" id="KW-0472">Membrane</keyword>
<keyword evidence="4" id="KW-1003">Cell membrane</keyword>
<dbReference type="EMBL" id="JQED01000003">
    <property type="protein sequence ID" value="KGJ95486.1"/>
    <property type="molecule type" value="Genomic_DNA"/>
</dbReference>
<keyword evidence="6 9" id="KW-0812">Transmembrane</keyword>
<evidence type="ECO:0000256" key="9">
    <source>
        <dbReference type="SAM" id="Phobius"/>
    </source>
</evidence>
<evidence type="ECO:0000256" key="3">
    <source>
        <dbReference type="ARBA" id="ARBA00022428"/>
    </source>
</evidence>
<dbReference type="CDD" id="cd13962">
    <property type="entry name" value="PT_UbiA_UBIAD1"/>
    <property type="match status" value="1"/>
</dbReference>
<dbReference type="PANTHER" id="PTHR13929:SF0">
    <property type="entry name" value="UBIA PRENYLTRANSFERASE DOMAIN-CONTAINING PROTEIN 1"/>
    <property type="match status" value="1"/>
</dbReference>
<feature type="transmembrane region" description="Helical" evidence="9">
    <location>
        <begin position="242"/>
        <end position="261"/>
    </location>
</feature>
<feature type="transmembrane region" description="Helical" evidence="9">
    <location>
        <begin position="273"/>
        <end position="294"/>
    </location>
</feature>